<protein>
    <submittedName>
        <fullName evidence="1">DUF2625 domain-containing protein</fullName>
    </submittedName>
</protein>
<dbReference type="Proteomes" id="UP001209922">
    <property type="component" value="Unassembled WGS sequence"/>
</dbReference>
<gene>
    <name evidence="1" type="ORF">OK345_11615</name>
</gene>
<sequence>MRSVEELIDNEDPGISLIREWVEASDIPCRILPPSDARGEVLSRLQVTTRSPLGAVAHDTGGILIQNGWVRFLGSGHEALPRRLDRWNEGRPDGYLLIADDAVGGFFALNGGALGNDPGQAYYAAPDDTGWIALDMGYAELLGSLLTRRIDDFYRDLRWPTWQEDLAGLPPDRAFVFYPFLWSKEGSVGSSHRSTAPVEEIYALRKELVGQLRA</sequence>
<dbReference type="Pfam" id="PF10946">
    <property type="entry name" value="DUF2625"/>
    <property type="match status" value="1"/>
</dbReference>
<comment type="caution">
    <text evidence="1">The sequence shown here is derived from an EMBL/GenBank/DDBJ whole genome shotgun (WGS) entry which is preliminary data.</text>
</comment>
<reference evidence="1 2" key="1">
    <citation type="submission" date="2022-10" db="EMBL/GenBank/DDBJ databases">
        <title>Xanthomonas sp. H13-6.</title>
        <authorList>
            <person name="Liu X."/>
            <person name="Deng Z."/>
            <person name="Jiang Y."/>
            <person name="Yu T."/>
            <person name="Ai J."/>
        </authorList>
    </citation>
    <scope>NUCLEOTIDE SEQUENCE [LARGE SCALE GENOMIC DNA]</scope>
    <source>
        <strain evidence="1 2">H13-6</strain>
    </source>
</reference>
<evidence type="ECO:0000313" key="1">
    <source>
        <dbReference type="EMBL" id="MCW4473151.1"/>
    </source>
</evidence>
<proteinExistence type="predicted"/>
<dbReference type="EMBL" id="JAPCHY010000009">
    <property type="protein sequence ID" value="MCW4473151.1"/>
    <property type="molecule type" value="Genomic_DNA"/>
</dbReference>
<keyword evidence="2" id="KW-1185">Reference proteome</keyword>
<name>A0ABT3JXG6_9XANT</name>
<evidence type="ECO:0000313" key="2">
    <source>
        <dbReference type="Proteomes" id="UP001209922"/>
    </source>
</evidence>
<accession>A0ABT3JXG6</accession>
<organism evidence="1 2">
    <name type="scientific">Xanthomonas chitinilytica</name>
    <dbReference type="NCBI Taxonomy" id="2989819"/>
    <lineage>
        <taxon>Bacteria</taxon>
        <taxon>Pseudomonadati</taxon>
        <taxon>Pseudomonadota</taxon>
        <taxon>Gammaproteobacteria</taxon>
        <taxon>Lysobacterales</taxon>
        <taxon>Lysobacteraceae</taxon>
        <taxon>Xanthomonas</taxon>
    </lineage>
</organism>
<dbReference type="InterPro" id="IPR021239">
    <property type="entry name" value="DUF2625"/>
</dbReference>